<dbReference type="OrthoDB" id="2200000at2"/>
<evidence type="ECO:0000313" key="2">
    <source>
        <dbReference type="Proteomes" id="UP000051999"/>
    </source>
</evidence>
<reference evidence="1 2" key="1">
    <citation type="journal article" date="2015" name="Genome Announc.">
        <title>Expanding the biotechnology potential of lactobacilli through comparative genomics of 213 strains and associated genera.</title>
        <authorList>
            <person name="Sun Z."/>
            <person name="Harris H.M."/>
            <person name="McCann A."/>
            <person name="Guo C."/>
            <person name="Argimon S."/>
            <person name="Zhang W."/>
            <person name="Yang X."/>
            <person name="Jeffery I.B."/>
            <person name="Cooney J.C."/>
            <person name="Kagawa T.F."/>
            <person name="Liu W."/>
            <person name="Song Y."/>
            <person name="Salvetti E."/>
            <person name="Wrobel A."/>
            <person name="Rasinkangas P."/>
            <person name="Parkhill J."/>
            <person name="Rea M.C."/>
            <person name="O'Sullivan O."/>
            <person name="Ritari J."/>
            <person name="Douillard F.P."/>
            <person name="Paul Ross R."/>
            <person name="Yang R."/>
            <person name="Briner A.E."/>
            <person name="Felis G.E."/>
            <person name="de Vos W.M."/>
            <person name="Barrangou R."/>
            <person name="Klaenhammer T.R."/>
            <person name="Caufield P.W."/>
            <person name="Cui Y."/>
            <person name="Zhang H."/>
            <person name="O'Toole P.W."/>
        </authorList>
    </citation>
    <scope>NUCLEOTIDE SEQUENCE [LARGE SCALE GENOMIC DNA]</scope>
    <source>
        <strain evidence="1 2">DSM 15814</strain>
    </source>
</reference>
<dbReference type="PATRIC" id="fig|1114972.6.peg.294"/>
<dbReference type="EMBL" id="AZFF01000001">
    <property type="protein sequence ID" value="KRL57284.1"/>
    <property type="molecule type" value="Genomic_DNA"/>
</dbReference>
<dbReference type="eggNOG" id="ENOG50302ER">
    <property type="taxonomic scope" value="Bacteria"/>
</dbReference>
<sequence>MTEEHVLFNPGDAIANAHDYNAVYQSAQIYKHKHPHALFIVSETDGKPYVLFDKVDQTDDPKDGKRYRVIKKM</sequence>
<evidence type="ECO:0000313" key="1">
    <source>
        <dbReference type="EMBL" id="KRL57284.1"/>
    </source>
</evidence>
<dbReference type="AlphaFoldDB" id="A0A0R1RQG2"/>
<gene>
    <name evidence="1" type="ORF">FD35_GL000294</name>
</gene>
<keyword evidence="2" id="KW-1185">Reference proteome</keyword>
<protein>
    <submittedName>
        <fullName evidence="1">Uncharacterized protein</fullName>
    </submittedName>
</protein>
<organism evidence="1 2">
    <name type="scientific">Furfurilactobacillus rossiae DSM 15814</name>
    <dbReference type="NCBI Taxonomy" id="1114972"/>
    <lineage>
        <taxon>Bacteria</taxon>
        <taxon>Bacillati</taxon>
        <taxon>Bacillota</taxon>
        <taxon>Bacilli</taxon>
        <taxon>Lactobacillales</taxon>
        <taxon>Lactobacillaceae</taxon>
        <taxon>Furfurilactobacillus</taxon>
    </lineage>
</organism>
<name>A0A0R1RQG2_9LACO</name>
<dbReference type="Proteomes" id="UP000051999">
    <property type="component" value="Unassembled WGS sequence"/>
</dbReference>
<dbReference type="STRING" id="1114972.FD35_GL000294"/>
<dbReference type="RefSeq" id="WP_017261815.1">
    <property type="nucleotide sequence ID" value="NZ_AUAW01000001.1"/>
</dbReference>
<comment type="caution">
    <text evidence="1">The sequence shown here is derived from an EMBL/GenBank/DDBJ whole genome shotgun (WGS) entry which is preliminary data.</text>
</comment>
<proteinExistence type="predicted"/>
<accession>A0A0R1RQG2</accession>